<gene>
    <name evidence="1" type="ORF">J2T15_001884</name>
</gene>
<evidence type="ECO:0000313" key="1">
    <source>
        <dbReference type="EMBL" id="MDQ0112449.1"/>
    </source>
</evidence>
<dbReference type="RefSeq" id="WP_307203310.1">
    <property type="nucleotide sequence ID" value="NZ_JAUSSU010000003.1"/>
</dbReference>
<sequence length="120" mass="14413">MIGNCFWFFIEREMTDFIKDLNFLSCLDESHRDYEDTWEWYEFGSIDQISNDIYINISRKHNWKQGIYKCPVRLKYENSGMEINEIGLSISNQLGLKVYYGQVIYEGGNDYSYKEKLNWG</sequence>
<accession>A0ABT9U2A4</accession>
<dbReference type="EMBL" id="JAUSSU010000003">
    <property type="protein sequence ID" value="MDQ0112449.1"/>
    <property type="molecule type" value="Genomic_DNA"/>
</dbReference>
<keyword evidence="2" id="KW-1185">Reference proteome</keyword>
<evidence type="ECO:0000313" key="2">
    <source>
        <dbReference type="Proteomes" id="UP001229346"/>
    </source>
</evidence>
<comment type="caution">
    <text evidence="1">The sequence shown here is derived from an EMBL/GenBank/DDBJ whole genome shotgun (WGS) entry which is preliminary data.</text>
</comment>
<dbReference type="Proteomes" id="UP001229346">
    <property type="component" value="Unassembled WGS sequence"/>
</dbReference>
<name>A0ABT9U2A4_PAEHA</name>
<proteinExistence type="predicted"/>
<organism evidence="1 2">
    <name type="scientific">Paenibacillus harenae</name>
    <dbReference type="NCBI Taxonomy" id="306543"/>
    <lineage>
        <taxon>Bacteria</taxon>
        <taxon>Bacillati</taxon>
        <taxon>Bacillota</taxon>
        <taxon>Bacilli</taxon>
        <taxon>Bacillales</taxon>
        <taxon>Paenibacillaceae</taxon>
        <taxon>Paenibacillus</taxon>
    </lineage>
</organism>
<protein>
    <submittedName>
        <fullName evidence="1">Uncharacterized protein</fullName>
    </submittedName>
</protein>
<reference evidence="1 2" key="1">
    <citation type="submission" date="2023-07" db="EMBL/GenBank/DDBJ databases">
        <title>Sorghum-associated microbial communities from plants grown in Nebraska, USA.</title>
        <authorList>
            <person name="Schachtman D."/>
        </authorList>
    </citation>
    <scope>NUCLEOTIDE SEQUENCE [LARGE SCALE GENOMIC DNA]</scope>
    <source>
        <strain evidence="1 2">CC482</strain>
    </source>
</reference>